<keyword evidence="4" id="KW-1003">Cell membrane</keyword>
<evidence type="ECO:0000313" key="11">
    <source>
        <dbReference type="Proteomes" id="UP000244920"/>
    </source>
</evidence>
<dbReference type="NCBIfam" id="TIGR00688">
    <property type="entry name" value="rarD"/>
    <property type="match status" value="1"/>
</dbReference>
<evidence type="ECO:0000256" key="2">
    <source>
        <dbReference type="ARBA" id="ARBA00007362"/>
    </source>
</evidence>
<reference evidence="11" key="1">
    <citation type="submission" date="2018-05" db="EMBL/GenBank/DDBJ databases">
        <title>Complete genome sequence of Actinobacillus porcitonsillarum reference strain 9953L55 (CCUG 46996).</title>
        <authorList>
            <person name="Dona V."/>
            <person name="Perreten V."/>
        </authorList>
    </citation>
    <scope>NUCLEOTIDE SEQUENCE [LARGE SCALE GENOMIC DNA]</scope>
    <source>
        <strain evidence="11">9953L55</strain>
    </source>
</reference>
<keyword evidence="3" id="KW-0813">Transport</keyword>
<evidence type="ECO:0000313" key="10">
    <source>
        <dbReference type="EMBL" id="AWI51027.1"/>
    </source>
</evidence>
<protein>
    <submittedName>
        <fullName evidence="10">EamA family transporter RarD</fullName>
    </submittedName>
</protein>
<dbReference type="GO" id="GO:0005886">
    <property type="term" value="C:plasma membrane"/>
    <property type="evidence" value="ECO:0007669"/>
    <property type="project" value="UniProtKB-SubCell"/>
</dbReference>
<dbReference type="SUPFAM" id="SSF103481">
    <property type="entry name" value="Multidrug resistance efflux transporter EmrE"/>
    <property type="match status" value="1"/>
</dbReference>
<feature type="transmembrane region" description="Helical" evidence="8">
    <location>
        <begin position="239"/>
        <end position="259"/>
    </location>
</feature>
<keyword evidence="5 8" id="KW-0812">Transmembrane</keyword>
<organism evidence="10 11">
    <name type="scientific">Actinobacillus porcitonsillarum</name>
    <dbReference type="NCBI Taxonomy" id="189834"/>
    <lineage>
        <taxon>Bacteria</taxon>
        <taxon>Pseudomonadati</taxon>
        <taxon>Pseudomonadota</taxon>
        <taxon>Gammaproteobacteria</taxon>
        <taxon>Pasteurellales</taxon>
        <taxon>Pasteurellaceae</taxon>
        <taxon>Actinobacillus</taxon>
    </lineage>
</organism>
<keyword evidence="6 8" id="KW-1133">Transmembrane helix</keyword>
<dbReference type="AlphaFoldDB" id="A0A2U8FJB8"/>
<keyword evidence="7 8" id="KW-0472">Membrane</keyword>
<feature type="transmembrane region" description="Helical" evidence="8">
    <location>
        <begin position="177"/>
        <end position="195"/>
    </location>
</feature>
<dbReference type="InterPro" id="IPR000620">
    <property type="entry name" value="EamA_dom"/>
</dbReference>
<comment type="subcellular location">
    <subcellularLocation>
        <location evidence="1">Cell membrane</location>
        <topology evidence="1">Multi-pass membrane protein</topology>
    </subcellularLocation>
</comment>
<feature type="transmembrane region" description="Helical" evidence="8">
    <location>
        <begin position="207"/>
        <end position="232"/>
    </location>
</feature>
<dbReference type="Proteomes" id="UP000244920">
    <property type="component" value="Chromosome"/>
</dbReference>
<evidence type="ECO:0000256" key="7">
    <source>
        <dbReference type="ARBA" id="ARBA00023136"/>
    </source>
</evidence>
<evidence type="ECO:0000256" key="8">
    <source>
        <dbReference type="SAM" id="Phobius"/>
    </source>
</evidence>
<evidence type="ECO:0000256" key="4">
    <source>
        <dbReference type="ARBA" id="ARBA00022475"/>
    </source>
</evidence>
<evidence type="ECO:0000256" key="6">
    <source>
        <dbReference type="ARBA" id="ARBA00022989"/>
    </source>
</evidence>
<dbReference type="InterPro" id="IPR004626">
    <property type="entry name" value="RarD"/>
</dbReference>
<feature type="domain" description="EamA" evidence="9">
    <location>
        <begin position="2"/>
        <end position="139"/>
    </location>
</feature>
<dbReference type="RefSeq" id="WP_108923699.1">
    <property type="nucleotide sequence ID" value="NZ_CP029206.1"/>
</dbReference>
<feature type="transmembrane region" description="Helical" evidence="8">
    <location>
        <begin position="71"/>
        <end position="91"/>
    </location>
</feature>
<gene>
    <name evidence="10" type="primary">rarD</name>
    <name evidence="10" type="ORF">DDU33_05840</name>
</gene>
<evidence type="ECO:0000256" key="3">
    <source>
        <dbReference type="ARBA" id="ARBA00022448"/>
    </source>
</evidence>
<dbReference type="EMBL" id="CP029206">
    <property type="protein sequence ID" value="AWI51027.1"/>
    <property type="molecule type" value="Genomic_DNA"/>
</dbReference>
<sequence length="297" mass="33746">MLGVFCSLLASLLFGGLYYLATWLRPLEGQEIFGFRMLVTLPFLFLAVFVLKKQAEFIAFLKRIRQEPYLILVLIFTAFFVGLQMWLFLWAPNSGRAIEVSIGYLLMPIMMVIAGKWIYKEYLSVWKWIAIILAGIGVLSNVIQTGAFSWASAVVLTGFPFYFMVRRKFNIAHIHSFILEVTILIPAALYFISPVDLKQIETVNEHIYFALFLLGLLSGVALISYTMASYLVPFNVLGLLGYLEPVAMMAISFFIGETLKPESYILLICLSFAILFLIIDGILNILKQQKKRKAKQC</sequence>
<feature type="transmembrane region" description="Helical" evidence="8">
    <location>
        <begin position="125"/>
        <end position="142"/>
    </location>
</feature>
<feature type="transmembrane region" description="Helical" evidence="8">
    <location>
        <begin position="265"/>
        <end position="286"/>
    </location>
</feature>
<dbReference type="KEGG" id="apor:DDU33_05840"/>
<feature type="transmembrane region" description="Helical" evidence="8">
    <location>
        <begin position="97"/>
        <end position="118"/>
    </location>
</feature>
<keyword evidence="11" id="KW-1185">Reference proteome</keyword>
<name>A0A2U8FJB8_9PAST</name>
<dbReference type="Pfam" id="PF00892">
    <property type="entry name" value="EamA"/>
    <property type="match status" value="1"/>
</dbReference>
<feature type="transmembrane region" description="Helical" evidence="8">
    <location>
        <begin position="33"/>
        <end position="51"/>
    </location>
</feature>
<evidence type="ECO:0000259" key="9">
    <source>
        <dbReference type="Pfam" id="PF00892"/>
    </source>
</evidence>
<dbReference type="InterPro" id="IPR037185">
    <property type="entry name" value="EmrE-like"/>
</dbReference>
<accession>A0A2U8FJB8</accession>
<evidence type="ECO:0000256" key="5">
    <source>
        <dbReference type="ARBA" id="ARBA00022692"/>
    </source>
</evidence>
<feature type="transmembrane region" description="Helical" evidence="8">
    <location>
        <begin position="148"/>
        <end position="165"/>
    </location>
</feature>
<comment type="similarity">
    <text evidence="2">Belongs to the EamA transporter family.</text>
</comment>
<evidence type="ECO:0000256" key="1">
    <source>
        <dbReference type="ARBA" id="ARBA00004651"/>
    </source>
</evidence>
<proteinExistence type="inferred from homology"/>